<dbReference type="InterPro" id="IPR029056">
    <property type="entry name" value="Ribokinase-like"/>
</dbReference>
<reference evidence="4" key="2">
    <citation type="submission" date="2023-01" db="EMBL/GenBank/DDBJ databases">
        <authorList>
            <person name="Sun Q."/>
            <person name="Evtushenko L."/>
        </authorList>
    </citation>
    <scope>NUCLEOTIDE SEQUENCE</scope>
    <source>
        <strain evidence="4">VKM B-2789</strain>
    </source>
</reference>
<dbReference type="EMBL" id="BSFM01000015">
    <property type="protein sequence ID" value="GLK85451.1"/>
    <property type="molecule type" value="Genomic_DNA"/>
</dbReference>
<dbReference type="Pfam" id="PF00294">
    <property type="entry name" value="PfkB"/>
    <property type="match status" value="1"/>
</dbReference>
<evidence type="ECO:0000256" key="1">
    <source>
        <dbReference type="ARBA" id="ARBA00022679"/>
    </source>
</evidence>
<dbReference type="InterPro" id="IPR002173">
    <property type="entry name" value="Carboh/pur_kinase_PfkB_CS"/>
</dbReference>
<keyword evidence="2" id="KW-0418">Kinase</keyword>
<dbReference type="AlphaFoldDB" id="A0A9W6NCD8"/>
<comment type="caution">
    <text evidence="4">The sequence shown here is derived from an EMBL/GenBank/DDBJ whole genome shotgun (WGS) entry which is preliminary data.</text>
</comment>
<sequence length="67" mass="6986">MEVAAVAAADTTGAGDVFAAGYIDALLREMPAPEAARHASAVAARFLADREAFWSQTPLQAPLEPET</sequence>
<reference evidence="4" key="1">
    <citation type="journal article" date="2014" name="Int. J. Syst. Evol. Microbiol.">
        <title>Complete genome sequence of Corynebacterium casei LMG S-19264T (=DSM 44701T), isolated from a smear-ripened cheese.</title>
        <authorList>
            <consortium name="US DOE Joint Genome Institute (JGI-PGF)"/>
            <person name="Walter F."/>
            <person name="Albersmeier A."/>
            <person name="Kalinowski J."/>
            <person name="Ruckert C."/>
        </authorList>
    </citation>
    <scope>NUCLEOTIDE SEQUENCE</scope>
    <source>
        <strain evidence="4">VKM B-2789</strain>
    </source>
</reference>
<evidence type="ECO:0000259" key="3">
    <source>
        <dbReference type="Pfam" id="PF00294"/>
    </source>
</evidence>
<dbReference type="PROSITE" id="PS00584">
    <property type="entry name" value="PFKB_KINASES_2"/>
    <property type="match status" value="1"/>
</dbReference>
<feature type="domain" description="Carbohydrate kinase PfkB" evidence="3">
    <location>
        <begin position="4"/>
        <end position="44"/>
    </location>
</feature>
<dbReference type="GO" id="GO:0016301">
    <property type="term" value="F:kinase activity"/>
    <property type="evidence" value="ECO:0007669"/>
    <property type="project" value="UniProtKB-KW"/>
</dbReference>
<protein>
    <recommendedName>
        <fullName evidence="3">Carbohydrate kinase PfkB domain-containing protein</fullName>
    </recommendedName>
</protein>
<gene>
    <name evidence="4" type="ORF">GCM10017653_35210</name>
</gene>
<dbReference type="Proteomes" id="UP001143330">
    <property type="component" value="Unassembled WGS sequence"/>
</dbReference>
<evidence type="ECO:0000313" key="4">
    <source>
        <dbReference type="EMBL" id="GLK85451.1"/>
    </source>
</evidence>
<dbReference type="SUPFAM" id="SSF53613">
    <property type="entry name" value="Ribokinase-like"/>
    <property type="match status" value="1"/>
</dbReference>
<name>A0A9W6NCD8_9HYPH</name>
<keyword evidence="5" id="KW-1185">Reference proteome</keyword>
<keyword evidence="1" id="KW-0808">Transferase</keyword>
<proteinExistence type="predicted"/>
<evidence type="ECO:0000313" key="5">
    <source>
        <dbReference type="Proteomes" id="UP001143330"/>
    </source>
</evidence>
<dbReference type="InterPro" id="IPR011611">
    <property type="entry name" value="PfkB_dom"/>
</dbReference>
<evidence type="ECO:0000256" key="2">
    <source>
        <dbReference type="ARBA" id="ARBA00022777"/>
    </source>
</evidence>
<dbReference type="Gene3D" id="3.40.1190.20">
    <property type="match status" value="1"/>
</dbReference>
<organism evidence="4 5">
    <name type="scientific">Ancylobacter defluvii</name>
    <dbReference type="NCBI Taxonomy" id="1282440"/>
    <lineage>
        <taxon>Bacteria</taxon>
        <taxon>Pseudomonadati</taxon>
        <taxon>Pseudomonadota</taxon>
        <taxon>Alphaproteobacteria</taxon>
        <taxon>Hyphomicrobiales</taxon>
        <taxon>Xanthobacteraceae</taxon>
        <taxon>Ancylobacter</taxon>
    </lineage>
</organism>
<accession>A0A9W6NCD8</accession>